<feature type="transmembrane region" description="Helical" evidence="5">
    <location>
        <begin position="12"/>
        <end position="36"/>
    </location>
</feature>
<proteinExistence type="predicted"/>
<evidence type="ECO:0000259" key="6">
    <source>
        <dbReference type="PROSITE" id="PS50929"/>
    </source>
</evidence>
<feature type="non-terminal residue" evidence="7">
    <location>
        <position position="180"/>
    </location>
</feature>
<dbReference type="Pfam" id="PF00664">
    <property type="entry name" value="ABC_membrane"/>
    <property type="match status" value="1"/>
</dbReference>
<dbReference type="InterPro" id="IPR039421">
    <property type="entry name" value="Type_1_exporter"/>
</dbReference>
<keyword evidence="2 5" id="KW-0812">Transmembrane</keyword>
<evidence type="ECO:0000256" key="5">
    <source>
        <dbReference type="SAM" id="Phobius"/>
    </source>
</evidence>
<feature type="domain" description="ABC transmembrane type-1" evidence="6">
    <location>
        <begin position="12"/>
        <end position="180"/>
    </location>
</feature>
<organism evidence="7">
    <name type="scientific">marine metagenome</name>
    <dbReference type="NCBI Taxonomy" id="408172"/>
    <lineage>
        <taxon>unclassified sequences</taxon>
        <taxon>metagenomes</taxon>
        <taxon>ecological metagenomes</taxon>
    </lineage>
</organism>
<dbReference type="GO" id="GO:0016020">
    <property type="term" value="C:membrane"/>
    <property type="evidence" value="ECO:0007669"/>
    <property type="project" value="UniProtKB-SubCell"/>
</dbReference>
<gene>
    <name evidence="7" type="ORF">METZ01_LOCUS241069</name>
</gene>
<dbReference type="SUPFAM" id="SSF90123">
    <property type="entry name" value="ABC transporter transmembrane region"/>
    <property type="match status" value="1"/>
</dbReference>
<dbReference type="InterPro" id="IPR011527">
    <property type="entry name" value="ABC1_TM_dom"/>
</dbReference>
<evidence type="ECO:0000256" key="3">
    <source>
        <dbReference type="ARBA" id="ARBA00022989"/>
    </source>
</evidence>
<keyword evidence="4 5" id="KW-0472">Membrane</keyword>
<keyword evidence="3 5" id="KW-1133">Transmembrane helix</keyword>
<accession>A0A382HMA8</accession>
<evidence type="ECO:0000256" key="2">
    <source>
        <dbReference type="ARBA" id="ARBA00022692"/>
    </source>
</evidence>
<comment type="subcellular location">
    <subcellularLocation>
        <location evidence="1">Membrane</location>
        <topology evidence="1">Multi-pass membrane protein</topology>
    </subcellularLocation>
</comment>
<name>A0A382HMA8_9ZZZZ</name>
<dbReference type="EMBL" id="UINC01062021">
    <property type="protein sequence ID" value="SVB88215.1"/>
    <property type="molecule type" value="Genomic_DNA"/>
</dbReference>
<dbReference type="GO" id="GO:0005524">
    <property type="term" value="F:ATP binding"/>
    <property type="evidence" value="ECO:0007669"/>
    <property type="project" value="InterPro"/>
</dbReference>
<feature type="transmembrane region" description="Helical" evidence="5">
    <location>
        <begin position="48"/>
        <end position="71"/>
    </location>
</feature>
<evidence type="ECO:0000256" key="4">
    <source>
        <dbReference type="ARBA" id="ARBA00023136"/>
    </source>
</evidence>
<evidence type="ECO:0000313" key="7">
    <source>
        <dbReference type="EMBL" id="SVB88215.1"/>
    </source>
</evidence>
<feature type="transmembrane region" description="Helical" evidence="5">
    <location>
        <begin position="152"/>
        <end position="169"/>
    </location>
</feature>
<dbReference type="InterPro" id="IPR036640">
    <property type="entry name" value="ABC1_TM_sf"/>
</dbReference>
<dbReference type="AlphaFoldDB" id="A0A382HMA8"/>
<feature type="transmembrane region" description="Helical" evidence="5">
    <location>
        <begin position="126"/>
        <end position="146"/>
    </location>
</feature>
<dbReference type="GO" id="GO:0015421">
    <property type="term" value="F:ABC-type oligopeptide transporter activity"/>
    <property type="evidence" value="ECO:0007669"/>
    <property type="project" value="TreeGrafter"/>
</dbReference>
<dbReference type="PROSITE" id="PS50929">
    <property type="entry name" value="ABC_TM1F"/>
    <property type="match status" value="1"/>
</dbReference>
<evidence type="ECO:0000256" key="1">
    <source>
        <dbReference type="ARBA" id="ARBA00004141"/>
    </source>
</evidence>
<reference evidence="7" key="1">
    <citation type="submission" date="2018-05" db="EMBL/GenBank/DDBJ databases">
        <authorList>
            <person name="Lanie J.A."/>
            <person name="Ng W.-L."/>
            <person name="Kazmierczak K.M."/>
            <person name="Andrzejewski T.M."/>
            <person name="Davidsen T.M."/>
            <person name="Wayne K.J."/>
            <person name="Tettelin H."/>
            <person name="Glass J.I."/>
            <person name="Rusch D."/>
            <person name="Podicherti R."/>
            <person name="Tsui H.-C.T."/>
            <person name="Winkler M.E."/>
        </authorList>
    </citation>
    <scope>NUCLEOTIDE SEQUENCE</scope>
</reference>
<dbReference type="Gene3D" id="1.20.1560.10">
    <property type="entry name" value="ABC transporter type 1, transmembrane domain"/>
    <property type="match status" value="1"/>
</dbReference>
<protein>
    <recommendedName>
        <fullName evidence="6">ABC transmembrane type-1 domain-containing protein</fullName>
    </recommendedName>
</protein>
<dbReference type="PANTHER" id="PTHR43394">
    <property type="entry name" value="ATP-DEPENDENT PERMEASE MDL1, MITOCHONDRIAL"/>
    <property type="match status" value="1"/>
</dbReference>
<dbReference type="PANTHER" id="PTHR43394:SF1">
    <property type="entry name" value="ATP-BINDING CASSETTE SUB-FAMILY B MEMBER 10, MITOCHONDRIAL"/>
    <property type="match status" value="1"/>
</dbReference>
<sequence>MVFAKPYSSKLWLAAIFAIFLAFLGPIRPLLINYALDKYILIPNLQLLFKITVLMIVILGLEAILQFYYIYFSTWIGQHVIQDLRGKVFRHIISLKHKFFDKTPIGTLVTRTISDIETIAAIFSEGLLIILAELLKIVVIIIAMIYTDIKLTIVSLATIPLLLIATSWFKRSIKSAFQQI</sequence>